<keyword evidence="3" id="KW-0238">DNA-binding</keyword>
<name>A0ABY6VY41_9BURK</name>
<evidence type="ECO:0000256" key="3">
    <source>
        <dbReference type="ARBA" id="ARBA00023125"/>
    </source>
</evidence>
<dbReference type="Gene3D" id="3.40.190.290">
    <property type="match status" value="1"/>
</dbReference>
<dbReference type="PANTHER" id="PTHR30537:SF35">
    <property type="entry name" value="TRANSCRIPTIONAL REGULATORY PROTEIN"/>
    <property type="match status" value="1"/>
</dbReference>
<dbReference type="PANTHER" id="PTHR30537">
    <property type="entry name" value="HTH-TYPE TRANSCRIPTIONAL REGULATOR"/>
    <property type="match status" value="1"/>
</dbReference>
<gene>
    <name evidence="6" type="ORF">PCA20602_00907</name>
</gene>
<keyword evidence="2" id="KW-0805">Transcription regulation</keyword>
<evidence type="ECO:0000256" key="4">
    <source>
        <dbReference type="ARBA" id="ARBA00023163"/>
    </source>
</evidence>
<dbReference type="InterPro" id="IPR036390">
    <property type="entry name" value="WH_DNA-bd_sf"/>
</dbReference>
<dbReference type="RefSeq" id="WP_150720167.1">
    <property type="nucleotide sequence ID" value="NZ_CABPRV010000002.1"/>
</dbReference>
<accession>A0ABY6VY41</accession>
<comment type="similarity">
    <text evidence="1">Belongs to the LysR transcriptional regulatory family.</text>
</comment>
<sequence>MEQILSLRALVAVADQGSFSAAARILNVVPSVVTKRINELEASIGAPLFHRTTRSVTTTRLGADHLERARQLLDELDALIGEPSVNAEDIEGRLKLKVPSALGTLRLREAFDTFQRRYPKIDLEIALLDRHISPVEDGFDLAIGVVQHHPGGVVEEVLRPLQRLMCASPDYLARRGTPTHPRELTGHDCMTFFPTQTEWVFEKDGAAVRFAPQPKFTSNDLLLLLSAAVDGNGLTLMPDYVAEQALKAGTLVQVLTDWTVPPGEILAIIPKHRAADHALRALVDVIREALGGHSAQPLDQAADSR</sequence>
<protein>
    <submittedName>
        <fullName evidence="6">LysR family transcriptional regulator</fullName>
    </submittedName>
</protein>
<dbReference type="SUPFAM" id="SSF46785">
    <property type="entry name" value="Winged helix' DNA-binding domain"/>
    <property type="match status" value="1"/>
</dbReference>
<dbReference type="Pfam" id="PF00126">
    <property type="entry name" value="HTH_1"/>
    <property type="match status" value="1"/>
</dbReference>
<dbReference type="InterPro" id="IPR058163">
    <property type="entry name" value="LysR-type_TF_proteobact-type"/>
</dbReference>
<dbReference type="InterPro" id="IPR005119">
    <property type="entry name" value="LysR_subst-bd"/>
</dbReference>
<feature type="domain" description="HTH lysR-type" evidence="5">
    <location>
        <begin position="1"/>
        <end position="59"/>
    </location>
</feature>
<comment type="caution">
    <text evidence="6">The sequence shown here is derived from an EMBL/GenBank/DDBJ whole genome shotgun (WGS) entry which is preliminary data.</text>
</comment>
<dbReference type="InterPro" id="IPR000847">
    <property type="entry name" value="LysR_HTH_N"/>
</dbReference>
<evidence type="ECO:0000259" key="5">
    <source>
        <dbReference type="PROSITE" id="PS50931"/>
    </source>
</evidence>
<evidence type="ECO:0000313" key="6">
    <source>
        <dbReference type="EMBL" id="VVD76935.1"/>
    </source>
</evidence>
<keyword evidence="7" id="KW-1185">Reference proteome</keyword>
<dbReference type="Proteomes" id="UP000366065">
    <property type="component" value="Unassembled WGS sequence"/>
</dbReference>
<dbReference type="EMBL" id="CABPRV010000002">
    <property type="protein sequence ID" value="VVD76935.1"/>
    <property type="molecule type" value="Genomic_DNA"/>
</dbReference>
<reference evidence="6 7" key="1">
    <citation type="submission" date="2019-08" db="EMBL/GenBank/DDBJ databases">
        <authorList>
            <person name="Peeters C."/>
        </authorList>
    </citation>
    <scope>NUCLEOTIDE SEQUENCE [LARGE SCALE GENOMIC DNA]</scope>
    <source>
        <strain evidence="6 7">LMG 20602</strain>
    </source>
</reference>
<evidence type="ECO:0000256" key="2">
    <source>
        <dbReference type="ARBA" id="ARBA00023015"/>
    </source>
</evidence>
<dbReference type="SUPFAM" id="SSF53850">
    <property type="entry name" value="Periplasmic binding protein-like II"/>
    <property type="match status" value="1"/>
</dbReference>
<evidence type="ECO:0000256" key="1">
    <source>
        <dbReference type="ARBA" id="ARBA00009437"/>
    </source>
</evidence>
<dbReference type="InterPro" id="IPR036388">
    <property type="entry name" value="WH-like_DNA-bd_sf"/>
</dbReference>
<dbReference type="Pfam" id="PF03466">
    <property type="entry name" value="LysR_substrate"/>
    <property type="match status" value="1"/>
</dbReference>
<organism evidence="6 7">
    <name type="scientific">Pandoraea capi</name>
    <dbReference type="NCBI Taxonomy" id="2508286"/>
    <lineage>
        <taxon>Bacteria</taxon>
        <taxon>Pseudomonadati</taxon>
        <taxon>Pseudomonadota</taxon>
        <taxon>Betaproteobacteria</taxon>
        <taxon>Burkholderiales</taxon>
        <taxon>Burkholderiaceae</taxon>
        <taxon>Pandoraea</taxon>
    </lineage>
</organism>
<dbReference type="PROSITE" id="PS50931">
    <property type="entry name" value="HTH_LYSR"/>
    <property type="match status" value="1"/>
</dbReference>
<evidence type="ECO:0000313" key="7">
    <source>
        <dbReference type="Proteomes" id="UP000366065"/>
    </source>
</evidence>
<dbReference type="Gene3D" id="1.10.10.10">
    <property type="entry name" value="Winged helix-like DNA-binding domain superfamily/Winged helix DNA-binding domain"/>
    <property type="match status" value="1"/>
</dbReference>
<proteinExistence type="inferred from homology"/>
<keyword evidence="4" id="KW-0804">Transcription</keyword>
<dbReference type="CDD" id="cd08422">
    <property type="entry name" value="PBP2_CrgA_like"/>
    <property type="match status" value="1"/>
</dbReference>